<comment type="subcellular location">
    <subcellularLocation>
        <location evidence="1">Periplasm</location>
    </subcellularLocation>
</comment>
<dbReference type="GO" id="GO:0016740">
    <property type="term" value="F:transferase activity"/>
    <property type="evidence" value="ECO:0007669"/>
    <property type="project" value="UniProtKB-KW"/>
</dbReference>
<evidence type="ECO:0000259" key="7">
    <source>
        <dbReference type="Pfam" id="PF16822"/>
    </source>
</evidence>
<dbReference type="STRING" id="501024.RTCCBAU85039_3676"/>
<dbReference type="AlphaFoldDB" id="A0A1H8NQ72"/>
<evidence type="ECO:0000256" key="1">
    <source>
        <dbReference type="ARBA" id="ARBA00004418"/>
    </source>
</evidence>
<evidence type="ECO:0000256" key="6">
    <source>
        <dbReference type="ARBA" id="ARBA00022841"/>
    </source>
</evidence>
<evidence type="ECO:0000256" key="2">
    <source>
        <dbReference type="ARBA" id="ARBA00005182"/>
    </source>
</evidence>
<keyword evidence="11" id="KW-1185">Reference proteome</keyword>
<dbReference type="EMBL" id="FOCV01000015">
    <property type="protein sequence ID" value="SEO31756.1"/>
    <property type="molecule type" value="Genomic_DNA"/>
</dbReference>
<reference evidence="9 11" key="2">
    <citation type="submission" date="2016-10" db="EMBL/GenBank/DDBJ databases">
        <authorList>
            <person name="Varghese N."/>
            <person name="Submissions S."/>
        </authorList>
    </citation>
    <scope>NUCLEOTIDE SEQUENCE [LARGE SCALE GENOMIC DNA]</scope>
    <source>
        <strain evidence="9 11">CGMCC 1.7071</strain>
    </source>
</reference>
<reference evidence="8" key="3">
    <citation type="submission" date="2016-10" db="EMBL/GenBank/DDBJ databases">
        <authorList>
            <person name="de Groot N.N."/>
        </authorList>
    </citation>
    <scope>NUCLEOTIDE SEQUENCE [LARGE SCALE GENOMIC DNA]</scope>
    <source>
        <strain evidence="8">CCBAU85039</strain>
    </source>
</reference>
<feature type="domain" description="AlgX/AlgJ SGNH hydrolase-like" evidence="7">
    <location>
        <begin position="89"/>
        <end position="346"/>
    </location>
</feature>
<keyword evidence="6" id="KW-0016">Alginate biosynthesis</keyword>
<evidence type="ECO:0000313" key="8">
    <source>
        <dbReference type="EMBL" id="SEI00925.1"/>
    </source>
</evidence>
<comment type="pathway">
    <text evidence="2">Glycan biosynthesis; alginate biosynthesis.</text>
</comment>
<dbReference type="UniPathway" id="UPA00286"/>
<name>A0A1H8NQ72_9HYPH</name>
<evidence type="ECO:0000313" key="10">
    <source>
        <dbReference type="Proteomes" id="UP000183063"/>
    </source>
</evidence>
<gene>
    <name evidence="8" type="ORF">RTCCBAU85039_3676</name>
    <name evidence="9" type="ORF">SAMN05216228_101533</name>
</gene>
<keyword evidence="3" id="KW-0808">Transferase</keyword>
<evidence type="ECO:0000256" key="5">
    <source>
        <dbReference type="ARBA" id="ARBA00022764"/>
    </source>
</evidence>
<protein>
    <submittedName>
        <fullName evidence="9">Alginate O-acetyltransferase complex protein AlgJ</fullName>
    </submittedName>
</protein>
<evidence type="ECO:0000256" key="4">
    <source>
        <dbReference type="ARBA" id="ARBA00022729"/>
    </source>
</evidence>
<evidence type="ECO:0000313" key="9">
    <source>
        <dbReference type="EMBL" id="SEO31756.1"/>
    </source>
</evidence>
<proteinExistence type="predicted"/>
<dbReference type="GO" id="GO:0042597">
    <property type="term" value="C:periplasmic space"/>
    <property type="evidence" value="ECO:0007669"/>
    <property type="project" value="UniProtKB-SubCell"/>
</dbReference>
<accession>A0A1H8NQ72</accession>
<organism evidence="8 10">
    <name type="scientific">Rhizobium tibeticum</name>
    <dbReference type="NCBI Taxonomy" id="501024"/>
    <lineage>
        <taxon>Bacteria</taxon>
        <taxon>Pseudomonadati</taxon>
        <taxon>Pseudomonadota</taxon>
        <taxon>Alphaproteobacteria</taxon>
        <taxon>Hyphomicrobiales</taxon>
        <taxon>Rhizobiaceae</taxon>
        <taxon>Rhizobium/Agrobacterium group</taxon>
        <taxon>Rhizobium</taxon>
    </lineage>
</organism>
<reference evidence="10" key="1">
    <citation type="submission" date="2016-10" db="EMBL/GenBank/DDBJ databases">
        <authorList>
            <person name="Wibberg D."/>
        </authorList>
    </citation>
    <scope>NUCLEOTIDE SEQUENCE [LARGE SCALE GENOMIC DNA]</scope>
</reference>
<dbReference type="RefSeq" id="WP_072377467.1">
    <property type="nucleotide sequence ID" value="NZ_FNXB01000018.1"/>
</dbReference>
<dbReference type="Proteomes" id="UP000198939">
    <property type="component" value="Unassembled WGS sequence"/>
</dbReference>
<dbReference type="GO" id="GO:0042121">
    <property type="term" value="P:alginic acid biosynthetic process"/>
    <property type="evidence" value="ECO:0007669"/>
    <property type="project" value="UniProtKB-UniPathway"/>
</dbReference>
<dbReference type="Proteomes" id="UP000183063">
    <property type="component" value="Unassembled WGS sequence"/>
</dbReference>
<dbReference type="Pfam" id="PF16822">
    <property type="entry name" value="ALGX"/>
    <property type="match status" value="1"/>
</dbReference>
<keyword evidence="5" id="KW-0574">Periplasm</keyword>
<evidence type="ECO:0000313" key="11">
    <source>
        <dbReference type="Proteomes" id="UP000198939"/>
    </source>
</evidence>
<evidence type="ECO:0000256" key="3">
    <source>
        <dbReference type="ARBA" id="ARBA00022679"/>
    </source>
</evidence>
<dbReference type="EMBL" id="FNXB01000018">
    <property type="protein sequence ID" value="SEI00925.1"/>
    <property type="molecule type" value="Genomic_DNA"/>
</dbReference>
<sequence length="365" mass="39491">MQINAKQTTARLLLPVMLFGYGVFANVDIRPQLLGAVSQLPANVGQLSHGLIGTTLEAVYKTELPHREFAVEFVGAARYALFGEGRRGVVVGKNGWLFSEEEFRGAANADSGISSGVREISKVAEVLRSRGQRLIVVPLPAKSDVYREYLTDQRYASIAERRYADFIDAMSAAQIDVVDAREALLRAKPQDNVFLKTDTHWTPAGAKAVAGAIAASSRIAGETHFVLKDEPNRALEGDLVKFVTGARLAPSIGLKNEVVAPQTASPDNAGSIIDILGQDETFPVVLVGTSYSANDTWSFSAYLEAALGANVLNVAEIGRGPVVPMRKFLETSQQIQGQPTVLWEFPVRYLTEPALWDAPPPVAEE</sequence>
<dbReference type="OrthoDB" id="9760774at2"/>
<keyword evidence="4" id="KW-0732">Signal</keyword>
<dbReference type="InterPro" id="IPR031811">
    <property type="entry name" value="ALGX/ALGJ_SGNH-like"/>
</dbReference>